<dbReference type="AlphaFoldDB" id="A0A286U2N7"/>
<protein>
    <recommendedName>
        <fullName evidence="3">PAS domain-containing protein</fullName>
    </recommendedName>
</protein>
<evidence type="ECO:0000313" key="1">
    <source>
        <dbReference type="EMBL" id="GAX62387.1"/>
    </source>
</evidence>
<sequence length="183" mass="21900">MIEQQNQTFIYRIDRDNKITYVSKSWDIFARENGTPELCEENVKGQPLLDFFSGMEVKHLYRLIFEKSRNTKQSMEFPFRCDSPKLRRYMFMKILYVDEDAIEFETRILREVPRPEIELLDIDAKRGTEFIVMCAWCKCVKTNGVWLEVEQAVNKMRLFDQPVLPRISHGMCKKCELRLKNKL</sequence>
<evidence type="ECO:0000313" key="2">
    <source>
        <dbReference type="Proteomes" id="UP000218542"/>
    </source>
</evidence>
<dbReference type="EMBL" id="BAOS01000031">
    <property type="protein sequence ID" value="GAX62387.1"/>
    <property type="molecule type" value="Genomic_DNA"/>
</dbReference>
<dbReference type="Proteomes" id="UP000218542">
    <property type="component" value="Unassembled WGS sequence"/>
</dbReference>
<accession>A0A286U2N7</accession>
<evidence type="ECO:0008006" key="3">
    <source>
        <dbReference type="Google" id="ProtNLM"/>
    </source>
</evidence>
<organism evidence="1 2">
    <name type="scientific">Candidatus Scalindua japonica</name>
    <dbReference type="NCBI Taxonomy" id="1284222"/>
    <lineage>
        <taxon>Bacteria</taxon>
        <taxon>Pseudomonadati</taxon>
        <taxon>Planctomycetota</taxon>
        <taxon>Candidatus Brocadiia</taxon>
        <taxon>Candidatus Brocadiales</taxon>
        <taxon>Candidatus Scalinduaceae</taxon>
        <taxon>Candidatus Scalindua</taxon>
    </lineage>
</organism>
<gene>
    <name evidence="1" type="ORF">SCALIN_C31_0022</name>
</gene>
<proteinExistence type="predicted"/>
<name>A0A286U2N7_9BACT</name>
<reference evidence="1 2" key="1">
    <citation type="journal article" date="2017" name="Environ. Microbiol. Rep.">
        <title>Genetic diversity of marine anaerobic ammonium-oxidizing bacteria as revealed by genomic and proteomic analyses of 'Candidatus Scalindua japonica'.</title>
        <authorList>
            <person name="Oshiki M."/>
            <person name="Mizuto K."/>
            <person name="Kimura Z."/>
            <person name="Kindaichi T."/>
            <person name="Satoh H."/>
            <person name="Okabe S."/>
        </authorList>
    </citation>
    <scope>NUCLEOTIDE SEQUENCE [LARGE SCALE GENOMIC DNA]</scope>
    <source>
        <strain evidence="2">husup-a2</strain>
    </source>
</reference>
<dbReference type="RefSeq" id="WP_096895780.1">
    <property type="nucleotide sequence ID" value="NZ_BAOS01000031.1"/>
</dbReference>
<comment type="caution">
    <text evidence="1">The sequence shown here is derived from an EMBL/GenBank/DDBJ whole genome shotgun (WGS) entry which is preliminary data.</text>
</comment>
<dbReference type="OrthoDB" id="271452at2"/>
<keyword evidence="2" id="KW-1185">Reference proteome</keyword>